<evidence type="ECO:0000313" key="4">
    <source>
        <dbReference type="Proteomes" id="UP000281549"/>
    </source>
</evidence>
<evidence type="ECO:0000256" key="2">
    <source>
        <dbReference type="SAM" id="MobiDB-lite"/>
    </source>
</evidence>
<evidence type="ECO:0000313" key="3">
    <source>
        <dbReference type="EMBL" id="RKP19109.1"/>
    </source>
</evidence>
<dbReference type="EMBL" id="ML005295">
    <property type="protein sequence ID" value="RKP19109.1"/>
    <property type="molecule type" value="Genomic_DNA"/>
</dbReference>
<feature type="region of interest" description="Disordered" evidence="2">
    <location>
        <begin position="259"/>
        <end position="304"/>
    </location>
</feature>
<sequence length="933" mass="104959">MELDFGTFNVKKSDRHPTLVAMQLAPVFQASMKLFCIFGLSVFSSSLAATTAKAPRLRDMFQKGEWAEAEHFLDQDLEMRGICKDSSFLREKFKTQGSQLFSLFKEKRYRYLIECLEAIKEHVEEEHSMSSFRHTPYSMRGFKKASSVASSSGSVRHPKAWNAGVRSSWQSDSAFLVEEESFQNTPDNTRSSFASSSGSVKHTKAWNAGVRSSSQSDSAFLVEDTRGFNKASSVASSSGSVKHPKAWNAGVRSYSQSDCAFQSNGKPPHSSSCASKPMISKRRASVASMSPIKEQPEDESRNESICESVPCQDCQQVVIPELKYNEKSSSSQDSSEPKNGNEETFYIVSKKTVETFKKSLKLYINNLEENSRKERNELKKEMNDVLSIFKSLLPVREYENLKITNSYDLAQYLKNRIEHYYVFQNHLASEQDFYSNDPSLYNLYDELDDYVEVPFKNDDIELFMSTPDHGAHKIADILPSFILEPESSEIDGGFQESFTLSTLSTPEIMHIFQSNDKLIKMHAHEERPDILTGIKTNVTASNSLPRRTNLVPPVKAQKSGYNMLMSLKKRIFQKDNPSKTQAASAESSQTKRFDDTEITERNSHESQISNDFIEQNTIENGHPGLTASPDTNIQNLQPSSVKVPVPIYPLDVSVDDTVISDPTNTENPMNVAHIDDNILNESESLQENSALQKDESVNETHKEELDDDIAANFLGSSNSEANQAVAINCDNESESCSGDIDTVIKFYEEGDSESETEDDERKFFISSTRALPKIVNSETDWALSFRDEPISRPSGHRIFNGVLDQIRIENKEQSITRSNRKNEKVQLYDNTVHNDEGGVLTVGRHLNSIKTIIHDINTILDDGHQDMNKLLRRVTSKAIAEIEDIKDLNTSEIEERDIIGASSHKLVADCGIVTPIAKEKCVTIRENVNDIFK</sequence>
<feature type="region of interest" description="Disordered" evidence="2">
    <location>
        <begin position="617"/>
        <end position="636"/>
    </location>
</feature>
<dbReference type="AlphaFoldDB" id="A0A4V1IZS8"/>
<dbReference type="Proteomes" id="UP000281549">
    <property type="component" value="Unassembled WGS sequence"/>
</dbReference>
<reference evidence="4" key="1">
    <citation type="journal article" date="2018" name="Nat. Microbiol.">
        <title>Leveraging single-cell genomics to expand the fungal tree of life.</title>
        <authorList>
            <person name="Ahrendt S.R."/>
            <person name="Quandt C.A."/>
            <person name="Ciobanu D."/>
            <person name="Clum A."/>
            <person name="Salamov A."/>
            <person name="Andreopoulos B."/>
            <person name="Cheng J.F."/>
            <person name="Woyke T."/>
            <person name="Pelin A."/>
            <person name="Henrissat B."/>
            <person name="Reynolds N.K."/>
            <person name="Benny G.L."/>
            <person name="Smith M.E."/>
            <person name="James T.Y."/>
            <person name="Grigoriev I.V."/>
        </authorList>
    </citation>
    <scope>NUCLEOTIDE SEQUENCE [LARGE SCALE GENOMIC DNA]</scope>
    <source>
        <strain evidence="4">CSF55</strain>
    </source>
</reference>
<accession>A0A4V1IZS8</accession>
<feature type="compositionally biased region" description="Basic and acidic residues" evidence="2">
    <location>
        <begin position="294"/>
        <end position="304"/>
    </location>
</feature>
<feature type="region of interest" description="Disordered" evidence="2">
    <location>
        <begin position="572"/>
        <end position="610"/>
    </location>
</feature>
<feature type="compositionally biased region" description="Basic and acidic residues" evidence="2">
    <location>
        <begin position="589"/>
        <end position="604"/>
    </location>
</feature>
<organism evidence="3 4">
    <name type="scientific">Rozella allomycis (strain CSF55)</name>
    <dbReference type="NCBI Taxonomy" id="988480"/>
    <lineage>
        <taxon>Eukaryota</taxon>
        <taxon>Fungi</taxon>
        <taxon>Fungi incertae sedis</taxon>
        <taxon>Cryptomycota</taxon>
        <taxon>Cryptomycota incertae sedis</taxon>
        <taxon>Rozella</taxon>
    </lineage>
</organism>
<gene>
    <name evidence="3" type="ORF">ROZALSC1DRAFT_22593</name>
</gene>
<feature type="coiled-coil region" evidence="1">
    <location>
        <begin position="357"/>
        <end position="384"/>
    </location>
</feature>
<feature type="non-terminal residue" evidence="3">
    <location>
        <position position="933"/>
    </location>
</feature>
<proteinExistence type="predicted"/>
<feature type="compositionally biased region" description="Polar residues" evidence="2">
    <location>
        <begin position="578"/>
        <end position="588"/>
    </location>
</feature>
<feature type="compositionally biased region" description="Polar residues" evidence="2">
    <location>
        <begin position="259"/>
        <end position="274"/>
    </location>
</feature>
<keyword evidence="1" id="KW-0175">Coiled coil</keyword>
<name>A0A4V1IZS8_ROZAC</name>
<evidence type="ECO:0000256" key="1">
    <source>
        <dbReference type="SAM" id="Coils"/>
    </source>
</evidence>
<protein>
    <submittedName>
        <fullName evidence="3">Uncharacterized protein</fullName>
    </submittedName>
</protein>